<dbReference type="InterPro" id="IPR014729">
    <property type="entry name" value="Rossmann-like_a/b/a_fold"/>
</dbReference>
<reference evidence="4 5" key="1">
    <citation type="submission" date="2024-08" db="EMBL/GenBank/DDBJ databases">
        <title>Two novel Cytobacillus novel species.</title>
        <authorList>
            <person name="Liu G."/>
        </authorList>
    </citation>
    <scope>NUCLEOTIDE SEQUENCE [LARGE SCALE GENOMIC DNA]</scope>
    <source>
        <strain evidence="4 5">FJAT-54145</strain>
    </source>
</reference>
<feature type="coiled-coil region" evidence="2">
    <location>
        <begin position="61"/>
        <end position="88"/>
    </location>
</feature>
<organism evidence="4 5">
    <name type="scientific">Cytobacillus spartinae</name>
    <dbReference type="NCBI Taxonomy" id="3299023"/>
    <lineage>
        <taxon>Bacteria</taxon>
        <taxon>Bacillati</taxon>
        <taxon>Bacillota</taxon>
        <taxon>Bacilli</taxon>
        <taxon>Bacillales</taxon>
        <taxon>Bacillaceae</taxon>
        <taxon>Cytobacillus</taxon>
    </lineage>
</organism>
<dbReference type="Gene3D" id="3.40.50.620">
    <property type="entry name" value="HUPs"/>
    <property type="match status" value="1"/>
</dbReference>
<evidence type="ECO:0000256" key="1">
    <source>
        <dbReference type="ARBA" id="ARBA00008791"/>
    </source>
</evidence>
<accession>A0ABW6KL27</accession>
<comment type="caution">
    <text evidence="4">The sequence shown here is derived from an EMBL/GenBank/DDBJ whole genome shotgun (WGS) entry which is preliminary data.</text>
</comment>
<dbReference type="SUPFAM" id="SSF52402">
    <property type="entry name" value="Adenine nucleotide alpha hydrolases-like"/>
    <property type="match status" value="1"/>
</dbReference>
<keyword evidence="2" id="KW-0175">Coiled coil</keyword>
<dbReference type="PANTHER" id="PTHR46268">
    <property type="entry name" value="STRESS RESPONSE PROTEIN NHAX"/>
    <property type="match status" value="1"/>
</dbReference>
<evidence type="ECO:0000256" key="2">
    <source>
        <dbReference type="SAM" id="Coils"/>
    </source>
</evidence>
<evidence type="ECO:0000259" key="3">
    <source>
        <dbReference type="Pfam" id="PF00582"/>
    </source>
</evidence>
<dbReference type="Proteomes" id="UP001601059">
    <property type="component" value="Unassembled WGS sequence"/>
</dbReference>
<dbReference type="PRINTS" id="PR01438">
    <property type="entry name" value="UNVRSLSTRESS"/>
</dbReference>
<evidence type="ECO:0000313" key="5">
    <source>
        <dbReference type="Proteomes" id="UP001601059"/>
    </source>
</evidence>
<evidence type="ECO:0000313" key="4">
    <source>
        <dbReference type="EMBL" id="MFE8703530.1"/>
    </source>
</evidence>
<sequence>MSHKVLVPFDGSSSSKQAVQFAISSLKERDSILLINVQRPQYEEYQRVGNISKEELDKFYAQRGEEILQKAENDLKESNCKYEKVIKLGLPSLEITKAAKENSAHSIIMGSRGMSPVLSNALGSVTYSVLHLAPCPVTIVPCKE</sequence>
<dbReference type="RefSeq" id="WP_389364138.1">
    <property type="nucleotide sequence ID" value="NZ_JBIACK010000017.1"/>
</dbReference>
<dbReference type="InterPro" id="IPR006016">
    <property type="entry name" value="UspA"/>
</dbReference>
<comment type="similarity">
    <text evidence="1">Belongs to the universal stress protein A family.</text>
</comment>
<dbReference type="EMBL" id="JBIACK010000017">
    <property type="protein sequence ID" value="MFE8703530.1"/>
    <property type="molecule type" value="Genomic_DNA"/>
</dbReference>
<name>A0ABW6KL27_9BACI</name>
<gene>
    <name evidence="4" type="ORF">ACFYKX_23480</name>
</gene>
<keyword evidence="5" id="KW-1185">Reference proteome</keyword>
<dbReference type="Pfam" id="PF00582">
    <property type="entry name" value="Usp"/>
    <property type="match status" value="1"/>
</dbReference>
<dbReference type="CDD" id="cd00293">
    <property type="entry name" value="USP-like"/>
    <property type="match status" value="1"/>
</dbReference>
<protein>
    <submittedName>
        <fullName evidence="4">Universal stress protein</fullName>
    </submittedName>
</protein>
<dbReference type="InterPro" id="IPR006015">
    <property type="entry name" value="Universal_stress_UspA"/>
</dbReference>
<proteinExistence type="inferred from homology"/>
<dbReference type="PANTHER" id="PTHR46268:SF6">
    <property type="entry name" value="UNIVERSAL STRESS PROTEIN UP12"/>
    <property type="match status" value="1"/>
</dbReference>
<feature type="domain" description="UspA" evidence="3">
    <location>
        <begin position="1"/>
        <end position="141"/>
    </location>
</feature>